<dbReference type="AlphaFoldDB" id="A0A7X2TQY3"/>
<keyword evidence="2" id="KW-0067">ATP-binding</keyword>
<dbReference type="RefSeq" id="WP_154426298.1">
    <property type="nucleotide sequence ID" value="NZ_VUNN01000022.1"/>
</dbReference>
<evidence type="ECO:0000259" key="1">
    <source>
        <dbReference type="Pfam" id="PF13304"/>
    </source>
</evidence>
<dbReference type="InterPro" id="IPR003959">
    <property type="entry name" value="ATPase_AAA_core"/>
</dbReference>
<sequence length="392" mass="44409">MLVNFNFKNFRSFFDEQNLSLLAGHDKALEENIISISTDLIPGNLGVLRNITVFGDNEAGKTNLLKTLDFMKKMVFLSSSMNICTQNEPFALHEGASLLDTHLEVEIIQNGGFYKYGFVINSNKIVKEWLFRRSERLTPIFKRNLDELQITGLSKNEATLLIPSKSTLFISIADKLNLPIASAIYDVKSFFQSLEFISSPKREYLNLYLENEDRIRMAASILKQSNLGFSDLKLIKMGSYIDAELTQDVYSDNGDITNKKKVRLFQDQNLLGRGIMSIVCILPVLLKALDTGGTVLMNDLGSTLSVHTAGYLQNFFSDNRINPNGAQMIATSSVSMLMDEDLRRDQIYLVSRDNQGRSSLYRLSDRKNVRKSDVYSKKYLKGEYTKRLTDAT</sequence>
<evidence type="ECO:0000313" key="2">
    <source>
        <dbReference type="EMBL" id="MSU06981.1"/>
    </source>
</evidence>
<accession>A0A7X2TQY3</accession>
<protein>
    <submittedName>
        <fullName evidence="2">ATP-binding protein</fullName>
    </submittedName>
</protein>
<keyword evidence="2" id="KW-0547">Nucleotide-binding</keyword>
<dbReference type="Proteomes" id="UP000460549">
    <property type="component" value="Unassembled WGS sequence"/>
</dbReference>
<dbReference type="PANTHER" id="PTHR40396:SF1">
    <property type="entry name" value="ATPASE AAA-TYPE CORE DOMAIN-CONTAINING PROTEIN"/>
    <property type="match status" value="1"/>
</dbReference>
<evidence type="ECO:0000313" key="3">
    <source>
        <dbReference type="Proteomes" id="UP000460549"/>
    </source>
</evidence>
<proteinExistence type="predicted"/>
<dbReference type="GO" id="GO:0005524">
    <property type="term" value="F:ATP binding"/>
    <property type="evidence" value="ECO:0007669"/>
    <property type="project" value="UniProtKB-KW"/>
</dbReference>
<keyword evidence="3" id="KW-1185">Reference proteome</keyword>
<dbReference type="GO" id="GO:0016887">
    <property type="term" value="F:ATP hydrolysis activity"/>
    <property type="evidence" value="ECO:0007669"/>
    <property type="project" value="InterPro"/>
</dbReference>
<dbReference type="PANTHER" id="PTHR40396">
    <property type="entry name" value="ATPASE-LIKE PROTEIN"/>
    <property type="match status" value="1"/>
</dbReference>
<dbReference type="Pfam" id="PF13304">
    <property type="entry name" value="AAA_21"/>
    <property type="match status" value="1"/>
</dbReference>
<dbReference type="InterPro" id="IPR027417">
    <property type="entry name" value="P-loop_NTPase"/>
</dbReference>
<reference evidence="2 3" key="1">
    <citation type="submission" date="2019-08" db="EMBL/GenBank/DDBJ databases">
        <title>In-depth cultivation of the pig gut microbiome towards novel bacterial diversity and tailored functional studies.</title>
        <authorList>
            <person name="Wylensek D."/>
            <person name="Hitch T.C.A."/>
            <person name="Clavel T."/>
        </authorList>
    </citation>
    <scope>NUCLEOTIDE SEQUENCE [LARGE SCALE GENOMIC DNA]</scope>
    <source>
        <strain evidence="2 3">NM-380-WT-3C1</strain>
    </source>
</reference>
<comment type="caution">
    <text evidence="2">The sequence shown here is derived from an EMBL/GenBank/DDBJ whole genome shotgun (WGS) entry which is preliminary data.</text>
</comment>
<name>A0A7X2TQY3_9SPIO</name>
<organism evidence="2 3">
    <name type="scientific">Bullifex porci</name>
    <dbReference type="NCBI Taxonomy" id="2606638"/>
    <lineage>
        <taxon>Bacteria</taxon>
        <taxon>Pseudomonadati</taxon>
        <taxon>Spirochaetota</taxon>
        <taxon>Spirochaetia</taxon>
        <taxon>Spirochaetales</taxon>
        <taxon>Spirochaetaceae</taxon>
        <taxon>Bullifex</taxon>
    </lineage>
</organism>
<dbReference type="SUPFAM" id="SSF52540">
    <property type="entry name" value="P-loop containing nucleoside triphosphate hydrolases"/>
    <property type="match status" value="1"/>
</dbReference>
<dbReference type="Gene3D" id="3.40.50.300">
    <property type="entry name" value="P-loop containing nucleotide triphosphate hydrolases"/>
    <property type="match status" value="1"/>
</dbReference>
<dbReference type="EMBL" id="VUNN01000022">
    <property type="protein sequence ID" value="MSU06981.1"/>
    <property type="molecule type" value="Genomic_DNA"/>
</dbReference>
<gene>
    <name evidence="2" type="ORF">FYJ80_09385</name>
</gene>
<feature type="domain" description="ATPase AAA-type core" evidence="1">
    <location>
        <begin position="53"/>
        <end position="206"/>
    </location>
</feature>